<keyword evidence="5 9" id="KW-0472">Membrane</keyword>
<dbReference type="Gene3D" id="3.30.450.20">
    <property type="entry name" value="PAS domain"/>
    <property type="match status" value="1"/>
</dbReference>
<name>A0ABV1RE64_9ALTE</name>
<evidence type="ECO:0000259" key="10">
    <source>
        <dbReference type="PROSITE" id="PS50111"/>
    </source>
</evidence>
<dbReference type="Pfam" id="PF00015">
    <property type="entry name" value="MCPsignal"/>
    <property type="match status" value="1"/>
</dbReference>
<comment type="caution">
    <text evidence="11">The sequence shown here is derived from an EMBL/GenBank/DDBJ whole genome shotgun (WGS) entry which is preliminary data.</text>
</comment>
<evidence type="ECO:0000256" key="6">
    <source>
        <dbReference type="ARBA" id="ARBA00023224"/>
    </source>
</evidence>
<gene>
    <name evidence="11" type="ORF">ABS311_04145</name>
</gene>
<evidence type="ECO:0000256" key="4">
    <source>
        <dbReference type="ARBA" id="ARBA00022989"/>
    </source>
</evidence>
<protein>
    <submittedName>
        <fullName evidence="11">Methyl-accepting chemotaxis protein</fullName>
    </submittedName>
</protein>
<dbReference type="SMART" id="SM01049">
    <property type="entry name" value="Cache_2"/>
    <property type="match status" value="1"/>
</dbReference>
<keyword evidence="3 9" id="KW-0812">Transmembrane</keyword>
<keyword evidence="6 8" id="KW-0807">Transducer</keyword>
<feature type="transmembrane region" description="Helical" evidence="9">
    <location>
        <begin position="6"/>
        <end position="30"/>
    </location>
</feature>
<keyword evidence="4 9" id="KW-1133">Transmembrane helix</keyword>
<feature type="transmembrane region" description="Helical" evidence="9">
    <location>
        <begin position="188"/>
        <end position="207"/>
    </location>
</feature>
<dbReference type="RefSeq" id="WP_221935040.1">
    <property type="nucleotide sequence ID" value="NZ_CP041660.1"/>
</dbReference>
<comment type="similarity">
    <text evidence="7">Belongs to the methyl-accepting chemotaxis (MCP) protein family.</text>
</comment>
<evidence type="ECO:0000256" key="8">
    <source>
        <dbReference type="PROSITE-ProRule" id="PRU00284"/>
    </source>
</evidence>
<comment type="subcellular location">
    <subcellularLocation>
        <location evidence="1">Cell membrane</location>
        <topology evidence="1">Multi-pass membrane protein</topology>
    </subcellularLocation>
</comment>
<evidence type="ECO:0000256" key="2">
    <source>
        <dbReference type="ARBA" id="ARBA00022475"/>
    </source>
</evidence>
<dbReference type="PROSITE" id="PS51257">
    <property type="entry name" value="PROKAR_LIPOPROTEIN"/>
    <property type="match status" value="1"/>
</dbReference>
<evidence type="ECO:0000313" key="12">
    <source>
        <dbReference type="Proteomes" id="UP001467690"/>
    </source>
</evidence>
<evidence type="ECO:0000256" key="1">
    <source>
        <dbReference type="ARBA" id="ARBA00004651"/>
    </source>
</evidence>
<dbReference type="SUPFAM" id="SSF58104">
    <property type="entry name" value="Methyl-accepting chemotaxis protein (MCP) signaling domain"/>
    <property type="match status" value="1"/>
</dbReference>
<organism evidence="11 12">
    <name type="scientific">Catenovulum sediminis</name>
    <dbReference type="NCBI Taxonomy" id="1740262"/>
    <lineage>
        <taxon>Bacteria</taxon>
        <taxon>Pseudomonadati</taxon>
        <taxon>Pseudomonadota</taxon>
        <taxon>Gammaproteobacteria</taxon>
        <taxon>Alteromonadales</taxon>
        <taxon>Alteromonadaceae</taxon>
        <taxon>Catenovulum</taxon>
    </lineage>
</organism>
<dbReference type="PRINTS" id="PR00260">
    <property type="entry name" value="CHEMTRNSDUCR"/>
</dbReference>
<evidence type="ECO:0000256" key="7">
    <source>
        <dbReference type="ARBA" id="ARBA00029447"/>
    </source>
</evidence>
<dbReference type="SMART" id="SM00283">
    <property type="entry name" value="MA"/>
    <property type="match status" value="1"/>
</dbReference>
<keyword evidence="2" id="KW-1003">Cell membrane</keyword>
<dbReference type="InterPro" id="IPR004090">
    <property type="entry name" value="Chemotax_Me-accpt_rcpt"/>
</dbReference>
<dbReference type="PROSITE" id="PS50111">
    <property type="entry name" value="CHEMOTAXIS_TRANSDUC_2"/>
    <property type="match status" value="1"/>
</dbReference>
<dbReference type="InterPro" id="IPR004089">
    <property type="entry name" value="MCPsignal_dom"/>
</dbReference>
<keyword evidence="12" id="KW-1185">Reference proteome</keyword>
<sequence>MLSLKGRVWLLVIVILGCFLALSSIALYTLKVASDSDNKSRVKQLFQSTYSTITSLEKMVSKNQLAEAQAKEIAIHLLRNNIYHKSEYVYVADEKLIFLATPLDPQLHGTSFHAFKDSQGNSVGEILFNAVASQSGEIAEYHWTQRQADGSVEGKLSIAQRTPKWGWYVGTGIGFDEVNQRFWSTARWQLGVCIALSVLIAALLMYATKGLLTLLGGEPKDVLKLVRLVAAGDLSSNRSMAVSDDNSILGSTISMRNALSKIVTSLALAVENLHKQTHNSEERINRLNINFAKQRSETDMVATAMTEMAMSSQTVSESASNAAQAANQADAKSVEAMRVVATSVDKISELSAQIQDSHKAIAELGNDVNNIVVVLDVIKGIAEQTNLLALNAAIEAARAGEDGRGFAVVADEVRGLAKRTQDSTTEIQSMITRLEQGAQKAQESMNASMAIGHEAVDKVKKTHASLDEISNSINTITEMNNQIATAAEEQNQVGEDISRRINQISESAAQVAEISNQGKESTHQLVTLTDELDRNLQYFQLNK</sequence>
<dbReference type="CDD" id="cd11386">
    <property type="entry name" value="MCP_signal"/>
    <property type="match status" value="1"/>
</dbReference>
<dbReference type="PANTHER" id="PTHR32089">
    <property type="entry name" value="METHYL-ACCEPTING CHEMOTAXIS PROTEIN MCPB"/>
    <property type="match status" value="1"/>
</dbReference>
<evidence type="ECO:0000256" key="3">
    <source>
        <dbReference type="ARBA" id="ARBA00022692"/>
    </source>
</evidence>
<reference evidence="11 12" key="1">
    <citation type="submission" date="2024-06" db="EMBL/GenBank/DDBJ databases">
        <authorList>
            <person name="Chen R.Y."/>
        </authorList>
    </citation>
    <scope>NUCLEOTIDE SEQUENCE [LARGE SCALE GENOMIC DNA]</scope>
    <source>
        <strain evidence="11 12">D2</strain>
    </source>
</reference>
<evidence type="ECO:0000313" key="11">
    <source>
        <dbReference type="EMBL" id="MER2491067.1"/>
    </source>
</evidence>
<accession>A0ABV1RE64</accession>
<dbReference type="Pfam" id="PF17200">
    <property type="entry name" value="sCache_2"/>
    <property type="match status" value="1"/>
</dbReference>
<proteinExistence type="inferred from homology"/>
<dbReference type="InterPro" id="IPR033480">
    <property type="entry name" value="sCache_2"/>
</dbReference>
<evidence type="ECO:0000256" key="5">
    <source>
        <dbReference type="ARBA" id="ARBA00023136"/>
    </source>
</evidence>
<dbReference type="Gene3D" id="1.10.287.950">
    <property type="entry name" value="Methyl-accepting chemotaxis protein"/>
    <property type="match status" value="1"/>
</dbReference>
<dbReference type="PANTHER" id="PTHR32089:SF119">
    <property type="entry name" value="METHYL-ACCEPTING CHEMOTAXIS PROTEIN CTPL"/>
    <property type="match status" value="1"/>
</dbReference>
<feature type="domain" description="Methyl-accepting transducer" evidence="10">
    <location>
        <begin position="269"/>
        <end position="505"/>
    </location>
</feature>
<dbReference type="Proteomes" id="UP001467690">
    <property type="component" value="Unassembled WGS sequence"/>
</dbReference>
<dbReference type="EMBL" id="JBELOE010000080">
    <property type="protein sequence ID" value="MER2491067.1"/>
    <property type="molecule type" value="Genomic_DNA"/>
</dbReference>
<evidence type="ECO:0000256" key="9">
    <source>
        <dbReference type="SAM" id="Phobius"/>
    </source>
</evidence>